<dbReference type="SUPFAM" id="SSF55035">
    <property type="entry name" value="NAD-binding domain of HMG-CoA reductase"/>
    <property type="match status" value="1"/>
</dbReference>
<dbReference type="AlphaFoldDB" id="A0A3E0WL96"/>
<accession>A0A3E0WL96</accession>
<reference evidence="6" key="1">
    <citation type="submission" date="2017-05" db="EMBL/GenBank/DDBJ databases">
        <authorList>
            <person name="Sharma S."/>
            <person name="Sidhu C."/>
            <person name="Pinnaka A.K."/>
        </authorList>
    </citation>
    <scope>NUCLEOTIDE SEQUENCE [LARGE SCALE GENOMIC DNA]</scope>
    <source>
        <strain evidence="6">AK93</strain>
    </source>
</reference>
<dbReference type="EMBL" id="NFZW01000026">
    <property type="protein sequence ID" value="RFA32705.1"/>
    <property type="molecule type" value="Genomic_DNA"/>
</dbReference>
<dbReference type="PROSITE" id="PS00318">
    <property type="entry name" value="HMG_COA_REDUCTASE_2"/>
    <property type="match status" value="1"/>
</dbReference>
<dbReference type="PRINTS" id="PR00071">
    <property type="entry name" value="HMGCOARDTASE"/>
</dbReference>
<comment type="caution">
    <text evidence="5">The sequence shown here is derived from an EMBL/GenBank/DDBJ whole genome shotgun (WGS) entry which is preliminary data.</text>
</comment>
<evidence type="ECO:0000256" key="1">
    <source>
        <dbReference type="ARBA" id="ARBA00007661"/>
    </source>
</evidence>
<dbReference type="InterPro" id="IPR009023">
    <property type="entry name" value="HMG_CoA_Rdtase_NAD(P)-bd_sf"/>
</dbReference>
<dbReference type="OrthoDB" id="9794902at2"/>
<dbReference type="PANTHER" id="PTHR10572">
    <property type="entry name" value="3-HYDROXY-3-METHYLGLUTARYL-COENZYME A REDUCTASE"/>
    <property type="match status" value="1"/>
</dbReference>
<dbReference type="GO" id="GO:0015936">
    <property type="term" value="P:coenzyme A metabolic process"/>
    <property type="evidence" value="ECO:0007669"/>
    <property type="project" value="InterPro"/>
</dbReference>
<dbReference type="Gene3D" id="3.30.70.420">
    <property type="entry name" value="Hydroxymethylglutaryl-CoA reductase, class I/II, NAD/NADP-binding domain"/>
    <property type="match status" value="1"/>
</dbReference>
<dbReference type="InterPro" id="IPR004554">
    <property type="entry name" value="HMG_CoA_Rdtase_eu_arc"/>
</dbReference>
<dbReference type="RefSeq" id="WP_116303733.1">
    <property type="nucleotide sequence ID" value="NZ_NFZV01000027.1"/>
</dbReference>
<name>A0A3E0WL96_9GAMM</name>
<dbReference type="GO" id="GO:0008299">
    <property type="term" value="P:isoprenoid biosynthetic process"/>
    <property type="evidence" value="ECO:0007669"/>
    <property type="project" value="InterPro"/>
</dbReference>
<evidence type="ECO:0000256" key="3">
    <source>
        <dbReference type="ARBA" id="ARBA00022857"/>
    </source>
</evidence>
<comment type="similarity">
    <text evidence="1">Belongs to the HMG-CoA reductase family.</text>
</comment>
<sequence>MATDHYQLNDYLSQLLDIYPIEQLYDRLENRRHPAKARLPLSPRCKPALVERRWQAVGGDAKVREQLLDTQTRADMEAYRANIENFIGTVKVPVGIAGPLRVNGLFAQGDYFLPLATTEAALVASYNRGAQLITEAGGCAAMLLDEGVSRAPGFAFANLREAGEFAAWAVSSLNELRQVGESTTRHGKLKNLRLTVEGNHVYLHFEFATGDAAGQNMVTIATEAICAHILAHAPVKPQYHFIEANLSGDKKASAQSFLGVRGRKATAEIHLPRELVEKRLHTTPESMVDYWRMSALGGVMSGTIGVHGHYANGLAALYIACGQDAACVAESAVGVTRFELTDDGLYAAVTLPNLIVGSVGGGTGLPSQAACLSILGLKGPGKARALAEVAAGLTLGGELSIIGALCAGHFSRAHKVLARDRKDS</sequence>
<dbReference type="CDD" id="cd00643">
    <property type="entry name" value="HMG-CoA_reductase_classI"/>
    <property type="match status" value="1"/>
</dbReference>
<evidence type="ECO:0000256" key="2">
    <source>
        <dbReference type="ARBA" id="ARBA00012999"/>
    </source>
</evidence>
<dbReference type="InterPro" id="IPR009029">
    <property type="entry name" value="HMG_CoA_Rdtase_sub-bd_dom_sf"/>
</dbReference>
<dbReference type="PANTHER" id="PTHR10572:SF24">
    <property type="entry name" value="3-HYDROXY-3-METHYLGLUTARYL-COENZYME A REDUCTASE"/>
    <property type="match status" value="1"/>
</dbReference>
<dbReference type="EC" id="1.1.1.34" evidence="2"/>
<dbReference type="InterPro" id="IPR002202">
    <property type="entry name" value="HMG_CoA_Rdtase"/>
</dbReference>
<proteinExistence type="inferred from homology"/>
<protein>
    <recommendedName>
        <fullName evidence="2">hydroxymethylglutaryl-CoA reductase (NADPH)</fullName>
        <ecNumber evidence="2">1.1.1.34</ecNumber>
    </recommendedName>
</protein>
<keyword evidence="3" id="KW-0521">NADP</keyword>
<dbReference type="GO" id="GO:0004420">
    <property type="term" value="F:hydroxymethylglutaryl-CoA reductase (NADPH) activity"/>
    <property type="evidence" value="ECO:0007669"/>
    <property type="project" value="UniProtKB-EC"/>
</dbReference>
<dbReference type="Pfam" id="PF00368">
    <property type="entry name" value="HMG-CoA_red"/>
    <property type="match status" value="1"/>
</dbReference>
<dbReference type="SUPFAM" id="SSF56542">
    <property type="entry name" value="Substrate-binding domain of HMG-CoA reductase"/>
    <property type="match status" value="1"/>
</dbReference>
<dbReference type="InterPro" id="IPR023076">
    <property type="entry name" value="HMG_CoA_Rdtase_CS"/>
</dbReference>
<dbReference type="Gene3D" id="3.90.770.10">
    <property type="entry name" value="3-hydroxy-3-methylglutaryl-coenzyme A Reductase, Chain A, domain 2"/>
    <property type="match status" value="1"/>
</dbReference>
<gene>
    <name evidence="5" type="ORF">CAL65_19080</name>
</gene>
<keyword evidence="4" id="KW-0560">Oxidoreductase</keyword>
<dbReference type="Proteomes" id="UP000256763">
    <property type="component" value="Unassembled WGS sequence"/>
</dbReference>
<organism evidence="5 6">
    <name type="scientific">Alkalilimnicola ehrlichii</name>
    <dbReference type="NCBI Taxonomy" id="351052"/>
    <lineage>
        <taxon>Bacteria</taxon>
        <taxon>Pseudomonadati</taxon>
        <taxon>Pseudomonadota</taxon>
        <taxon>Gammaproteobacteria</taxon>
        <taxon>Chromatiales</taxon>
        <taxon>Ectothiorhodospiraceae</taxon>
        <taxon>Alkalilimnicola</taxon>
    </lineage>
</organism>
<dbReference type="PROSITE" id="PS50065">
    <property type="entry name" value="HMG_COA_REDUCTASE_4"/>
    <property type="match status" value="1"/>
</dbReference>
<dbReference type="InterPro" id="IPR023074">
    <property type="entry name" value="HMG_CoA_Rdtase_cat_sf"/>
</dbReference>
<evidence type="ECO:0000256" key="4">
    <source>
        <dbReference type="ARBA" id="ARBA00023002"/>
    </source>
</evidence>
<keyword evidence="6" id="KW-1185">Reference proteome</keyword>
<evidence type="ECO:0000313" key="6">
    <source>
        <dbReference type="Proteomes" id="UP000256763"/>
    </source>
</evidence>
<evidence type="ECO:0000313" key="5">
    <source>
        <dbReference type="EMBL" id="RFA32705.1"/>
    </source>
</evidence>